<protein>
    <recommendedName>
        <fullName evidence="4">RRM domain-containing protein</fullName>
    </recommendedName>
</protein>
<reference evidence="5 6" key="1">
    <citation type="submission" date="2019-07" db="EMBL/GenBank/DDBJ databases">
        <authorList>
            <person name="Jastrzebski P J."/>
            <person name="Paukszto L."/>
            <person name="Jastrzebski P J."/>
        </authorList>
    </citation>
    <scope>NUCLEOTIDE SEQUENCE [LARGE SCALE GENOMIC DNA]</scope>
    <source>
        <strain evidence="5 6">WMS-il1</strain>
    </source>
</reference>
<dbReference type="InterPro" id="IPR000504">
    <property type="entry name" value="RRM_dom"/>
</dbReference>
<dbReference type="GO" id="GO:0006417">
    <property type="term" value="P:regulation of translation"/>
    <property type="evidence" value="ECO:0007669"/>
    <property type="project" value="TreeGrafter"/>
</dbReference>
<dbReference type="PANTHER" id="PTHR48032">
    <property type="entry name" value="RNA-BINDING PROTEIN MUSASHI HOMOLOG RBP6"/>
    <property type="match status" value="1"/>
</dbReference>
<dbReference type="EMBL" id="CABIJS010000255">
    <property type="protein sequence ID" value="VUZ47688.1"/>
    <property type="molecule type" value="Genomic_DNA"/>
</dbReference>
<dbReference type="PROSITE" id="PS50102">
    <property type="entry name" value="RRM"/>
    <property type="match status" value="1"/>
</dbReference>
<dbReference type="SUPFAM" id="SSF54928">
    <property type="entry name" value="RNA-binding domain, RBD"/>
    <property type="match status" value="1"/>
</dbReference>
<keyword evidence="2 3" id="KW-0694">RNA-binding</keyword>
<proteinExistence type="predicted"/>
<dbReference type="Pfam" id="PF00076">
    <property type="entry name" value="RRM_1"/>
    <property type="match status" value="1"/>
</dbReference>
<evidence type="ECO:0000313" key="5">
    <source>
        <dbReference type="EMBL" id="VUZ47688.1"/>
    </source>
</evidence>
<dbReference type="GO" id="GO:0003729">
    <property type="term" value="F:mRNA binding"/>
    <property type="evidence" value="ECO:0007669"/>
    <property type="project" value="TreeGrafter"/>
</dbReference>
<keyword evidence="6" id="KW-1185">Reference proteome</keyword>
<evidence type="ECO:0000256" key="2">
    <source>
        <dbReference type="ARBA" id="ARBA00022884"/>
    </source>
</evidence>
<evidence type="ECO:0000259" key="4">
    <source>
        <dbReference type="PROSITE" id="PS50102"/>
    </source>
</evidence>
<organism evidence="5 6">
    <name type="scientific">Hymenolepis diminuta</name>
    <name type="common">Rat tapeworm</name>
    <dbReference type="NCBI Taxonomy" id="6216"/>
    <lineage>
        <taxon>Eukaryota</taxon>
        <taxon>Metazoa</taxon>
        <taxon>Spiralia</taxon>
        <taxon>Lophotrochozoa</taxon>
        <taxon>Platyhelminthes</taxon>
        <taxon>Cestoda</taxon>
        <taxon>Eucestoda</taxon>
        <taxon>Cyclophyllidea</taxon>
        <taxon>Hymenolepididae</taxon>
        <taxon>Hymenolepis</taxon>
    </lineage>
</organism>
<dbReference type="SMART" id="SM00360">
    <property type="entry name" value="RRM"/>
    <property type="match status" value="2"/>
</dbReference>
<dbReference type="AlphaFoldDB" id="A0A564YLV0"/>
<dbReference type="Gene3D" id="3.30.70.330">
    <property type="match status" value="2"/>
</dbReference>
<dbReference type="Proteomes" id="UP000321570">
    <property type="component" value="Unassembled WGS sequence"/>
</dbReference>
<dbReference type="InterPro" id="IPR012677">
    <property type="entry name" value="Nucleotide-bd_a/b_plait_sf"/>
</dbReference>
<sequence>MEGILGDTDVKEEHGCDVVGLESLAFKKKVYVCGLPDKTSANELIQFFNKYAPVTRCKLIYKIQTGQFLSIGFIEFKNERAADLVRNIHYFKFKGNQIEVKKAFPSRSAENKNISIAIHEQDSQLRRKKVFVDGIPRDTRASDIVKYFNIYAPVEDFFFDGGVQAGLFQRHGYIIFETEAAANYILKIRFFKFRNTLIEAKTALLGEITKKENSALGLNNQVQRETLDSHQDIAIQVGDTSADLLHGHTFNSLDQPILTGPANIALDHPPSSPTCLPRTSFTMQPLFYTKVSQHPGFLFPTVVPHQLDTGYLSQLFFQSCQPLQNQVCQDFHETVATYMLSTGQVTLENDPATLLFLVDQPPIIQQTTQIDSMNAGNEQIAQSFTSTTENVTKSLPFALQTNEEFNPHDF</sequence>
<dbReference type="InterPro" id="IPR035979">
    <property type="entry name" value="RBD_domain_sf"/>
</dbReference>
<evidence type="ECO:0000256" key="3">
    <source>
        <dbReference type="PROSITE-ProRule" id="PRU00176"/>
    </source>
</evidence>
<evidence type="ECO:0000313" key="6">
    <source>
        <dbReference type="Proteomes" id="UP000321570"/>
    </source>
</evidence>
<evidence type="ECO:0000256" key="1">
    <source>
        <dbReference type="ARBA" id="ARBA00022737"/>
    </source>
</evidence>
<keyword evidence="1" id="KW-0677">Repeat</keyword>
<name>A0A564YLV0_HYMDI</name>
<accession>A0A564YLV0</accession>
<gene>
    <name evidence="5" type="ORF">WMSIL1_LOCUS7221</name>
</gene>
<dbReference type="PANTHER" id="PTHR48032:SF6">
    <property type="entry name" value="RNA-BINDING (RRM_RBD_RNP MOTIFS) FAMILY PROTEIN"/>
    <property type="match status" value="1"/>
</dbReference>
<feature type="domain" description="RRM" evidence="4">
    <location>
        <begin position="28"/>
        <end position="105"/>
    </location>
</feature>